<keyword evidence="3" id="KW-1185">Reference proteome</keyword>
<evidence type="ECO:0000259" key="1">
    <source>
        <dbReference type="PROSITE" id="PS50097"/>
    </source>
</evidence>
<dbReference type="Gene3D" id="3.30.710.10">
    <property type="entry name" value="Potassium Channel Kv1.1, Chain A"/>
    <property type="match status" value="1"/>
</dbReference>
<accession>A0A6A6YZX4</accession>
<dbReference type="PANTHER" id="PTHR47843">
    <property type="entry name" value="BTB DOMAIN-CONTAINING PROTEIN-RELATED"/>
    <property type="match status" value="1"/>
</dbReference>
<reference evidence="4" key="2">
    <citation type="submission" date="2020-04" db="EMBL/GenBank/DDBJ databases">
        <authorList>
            <consortium name="NCBI Genome Project"/>
        </authorList>
    </citation>
    <scope>NUCLEOTIDE SEQUENCE</scope>
    <source>
        <strain evidence="4">CBS 304.34</strain>
    </source>
</reference>
<reference evidence="2 4" key="1">
    <citation type="journal article" date="2020" name="Stud. Mycol.">
        <title>101 Dothideomycetes genomes: a test case for predicting lifestyles and emergence of pathogens.</title>
        <authorList>
            <person name="Haridas S."/>
            <person name="Albert R."/>
            <person name="Binder M."/>
            <person name="Bloem J."/>
            <person name="Labutti K."/>
            <person name="Salamov A."/>
            <person name="Andreopoulos B."/>
            <person name="Baker S."/>
            <person name="Barry K."/>
            <person name="Bills G."/>
            <person name="Bluhm B."/>
            <person name="Cannon C."/>
            <person name="Castanera R."/>
            <person name="Culley D."/>
            <person name="Daum C."/>
            <person name="Ezra D."/>
            <person name="Gonzalez J."/>
            <person name="Henrissat B."/>
            <person name="Kuo A."/>
            <person name="Liang C."/>
            <person name="Lipzen A."/>
            <person name="Lutzoni F."/>
            <person name="Magnuson J."/>
            <person name="Mondo S."/>
            <person name="Nolan M."/>
            <person name="Ohm R."/>
            <person name="Pangilinan J."/>
            <person name="Park H.-J."/>
            <person name="Ramirez L."/>
            <person name="Alfaro M."/>
            <person name="Sun H."/>
            <person name="Tritt A."/>
            <person name="Yoshinaga Y."/>
            <person name="Zwiers L.-H."/>
            <person name="Turgeon B."/>
            <person name="Goodwin S."/>
            <person name="Spatafora J."/>
            <person name="Crous P."/>
            <person name="Grigoriev I."/>
        </authorList>
    </citation>
    <scope>NUCLEOTIDE SEQUENCE</scope>
    <source>
        <strain evidence="2 4">CBS 304.34</strain>
    </source>
</reference>
<dbReference type="CDD" id="cd18186">
    <property type="entry name" value="BTB_POZ_ZBTB_KLHL-like"/>
    <property type="match status" value="1"/>
</dbReference>
<dbReference type="InterPro" id="IPR000210">
    <property type="entry name" value="BTB/POZ_dom"/>
</dbReference>
<dbReference type="InterPro" id="IPR011333">
    <property type="entry name" value="SKP1/BTB/POZ_sf"/>
</dbReference>
<organism evidence="2">
    <name type="scientific">Mytilinidion resinicola</name>
    <dbReference type="NCBI Taxonomy" id="574789"/>
    <lineage>
        <taxon>Eukaryota</taxon>
        <taxon>Fungi</taxon>
        <taxon>Dikarya</taxon>
        <taxon>Ascomycota</taxon>
        <taxon>Pezizomycotina</taxon>
        <taxon>Dothideomycetes</taxon>
        <taxon>Pleosporomycetidae</taxon>
        <taxon>Mytilinidiales</taxon>
        <taxon>Mytilinidiaceae</taxon>
        <taxon>Mytilinidion</taxon>
    </lineage>
</organism>
<dbReference type="Proteomes" id="UP000504636">
    <property type="component" value="Unplaced"/>
</dbReference>
<evidence type="ECO:0000313" key="2">
    <source>
        <dbReference type="EMBL" id="KAF2814003.1"/>
    </source>
</evidence>
<dbReference type="EMBL" id="MU003695">
    <property type="protein sequence ID" value="KAF2814003.1"/>
    <property type="molecule type" value="Genomic_DNA"/>
</dbReference>
<proteinExistence type="predicted"/>
<feature type="non-terminal residue" evidence="2">
    <location>
        <position position="113"/>
    </location>
</feature>
<dbReference type="GeneID" id="54455622"/>
<dbReference type="SUPFAM" id="SSF54695">
    <property type="entry name" value="POZ domain"/>
    <property type="match status" value="1"/>
</dbReference>
<dbReference type="AlphaFoldDB" id="A0A6A6YZX4"/>
<evidence type="ECO:0000313" key="4">
    <source>
        <dbReference type="RefSeq" id="XP_033580967.1"/>
    </source>
</evidence>
<dbReference type="OrthoDB" id="194443at2759"/>
<protein>
    <recommendedName>
        <fullName evidence="1">BTB domain-containing protein</fullName>
    </recommendedName>
</protein>
<dbReference type="PROSITE" id="PS50097">
    <property type="entry name" value="BTB"/>
    <property type="match status" value="1"/>
</dbReference>
<dbReference type="RefSeq" id="XP_033580967.1">
    <property type="nucleotide sequence ID" value="XM_033714729.1"/>
</dbReference>
<dbReference type="PANTHER" id="PTHR47843:SF2">
    <property type="entry name" value="BTB DOMAIN-CONTAINING PROTEIN"/>
    <property type="match status" value="1"/>
</dbReference>
<feature type="non-terminal residue" evidence="2">
    <location>
        <position position="1"/>
    </location>
</feature>
<evidence type="ECO:0000313" key="3">
    <source>
        <dbReference type="Proteomes" id="UP000504636"/>
    </source>
</evidence>
<reference evidence="4" key="3">
    <citation type="submission" date="2025-04" db="UniProtKB">
        <authorList>
            <consortium name="RefSeq"/>
        </authorList>
    </citation>
    <scope>IDENTIFICATION</scope>
    <source>
        <strain evidence="4">CBS 304.34</strain>
    </source>
</reference>
<gene>
    <name evidence="2 4" type="ORF">BDZ99DRAFT_364756</name>
</gene>
<name>A0A6A6YZX4_9PEZI</name>
<sequence length="113" mass="13150">WSLYESLLCQNSAFFRKELQGSFKEGKEKKLTLPDDEPEVFELFVQWLLTGGYLRDNEIRTRESLERYLTSDNGNGTEGPTELMVQKSSKAWILGDKLQCEVGFKNYAMNHIY</sequence>
<feature type="domain" description="BTB" evidence="1">
    <location>
        <begin position="1"/>
        <end position="57"/>
    </location>
</feature>